<evidence type="ECO:0000259" key="1">
    <source>
        <dbReference type="Pfam" id="PF04851"/>
    </source>
</evidence>
<dbReference type="InterPro" id="IPR027417">
    <property type="entry name" value="P-loop_NTPase"/>
</dbReference>
<comment type="caution">
    <text evidence="2">The sequence shown here is derived from an EMBL/GenBank/DDBJ whole genome shotgun (WGS) entry which is preliminary data.</text>
</comment>
<evidence type="ECO:0000313" key="2">
    <source>
        <dbReference type="EMBL" id="MCW4451584.1"/>
    </source>
</evidence>
<reference evidence="2 3" key="1">
    <citation type="submission" date="2022-10" db="EMBL/GenBank/DDBJ databases">
        <title>Kaistella sp. BT-6-1-3.</title>
        <authorList>
            <person name="Ai J."/>
            <person name="Deng Z."/>
        </authorList>
    </citation>
    <scope>NUCLEOTIDE SEQUENCE [LARGE SCALE GENOMIC DNA]</scope>
    <source>
        <strain evidence="2 3">BT6-1-3</strain>
    </source>
</reference>
<feature type="domain" description="Helicase/UvrB N-terminal" evidence="1">
    <location>
        <begin position="64"/>
        <end position="218"/>
    </location>
</feature>
<protein>
    <submittedName>
        <fullName evidence="2">DEAD/DEAH box helicase family protein</fullName>
    </submittedName>
</protein>
<keyword evidence="3" id="KW-1185">Reference proteome</keyword>
<dbReference type="SUPFAM" id="SSF52540">
    <property type="entry name" value="P-loop containing nucleoside triphosphate hydrolases"/>
    <property type="match status" value="1"/>
</dbReference>
<dbReference type="RefSeq" id="WP_265143767.1">
    <property type="nucleotide sequence ID" value="NZ_JAPCHZ010000002.1"/>
</dbReference>
<dbReference type="Proteomes" id="UP001209107">
    <property type="component" value="Unassembled WGS sequence"/>
</dbReference>
<dbReference type="Gene3D" id="3.40.50.300">
    <property type="entry name" value="P-loop containing nucleotide triphosphate hydrolases"/>
    <property type="match status" value="1"/>
</dbReference>
<keyword evidence="2" id="KW-0547">Nucleotide-binding</keyword>
<sequence>MLINENFNGFPIDYFKLEPVDFIEPLGFENPELANAYTARELTLKTKDILTLDDDGYIRDSLEQQLNLEELNTTVVNCAVGQGKTSSLLRIIKDYSQQHQDVYFVFAVPFVSLISQYERDLIRLGVDESEIFNYEKIGKSDEEGGLDYMNSRKRFHIVTINTLLGNPGETAPLQSEAKHNYIKDFSQLLEVNNKKSIFIYDEIHDGIKNFSKIGEAHLWYFARSIRKNVILSATYNVQSIEVIKMLIKLTDNKLQILESERRVCRQQSQLYLHFDTIYSSRNLGSMTEVVRRLVEDGKNIDILSYSKKLCKKIQENDNPLGNILRERFGDLRDCTSNLEANQVTDDEDPSVNRYDNEYCNIGTNFKSGVSIEKENHAFIIILPTDSGTPYGALNGIFSDGVNSVIQAVARQRNPGEIHIFLRPPLWMNADYFIGMTQEQKAVLNSTIEGVGKNPALIEVRNNITIPRVQYIPFSQHITLVKEKWSTQIRRLLIPYSYNMNLELPALDNYIMTESEKILTIQYFLGKNIASFVTYSAFTNQFYNARLAGFNIPFGIADTGIDDEELQSFFEEKLSLLLTDESWVDSSIKDKYSRMRNLVMQNLSASVNDYQKSAIRYKIIEFLLLRYDNRFSETVKPSLKYLNLQYNNGQGNGQIEAKLSYYVRKVLNTIETSARGDIQYFKSYRTIELFEGEKEELWLFIEDIKQQNPALKLNLMNFFRTATRDNIGKKFYEYIIEAGFQTEEYRPRVNCRQQNFKKIVQSFLSTNL</sequence>
<keyword evidence="2" id="KW-0067">ATP-binding</keyword>
<evidence type="ECO:0000313" key="3">
    <source>
        <dbReference type="Proteomes" id="UP001209107"/>
    </source>
</evidence>
<keyword evidence="2" id="KW-0378">Hydrolase</keyword>
<dbReference type="Pfam" id="PF04851">
    <property type="entry name" value="ResIII"/>
    <property type="match status" value="1"/>
</dbReference>
<accession>A0ABT3JLF1</accession>
<keyword evidence="2" id="KW-0347">Helicase</keyword>
<dbReference type="EMBL" id="JAPCHZ010000002">
    <property type="protein sequence ID" value="MCW4451584.1"/>
    <property type="molecule type" value="Genomic_DNA"/>
</dbReference>
<organism evidence="2 3">
    <name type="scientific">Kaistella yananensis</name>
    <dbReference type="NCBI Taxonomy" id="2989820"/>
    <lineage>
        <taxon>Bacteria</taxon>
        <taxon>Pseudomonadati</taxon>
        <taxon>Bacteroidota</taxon>
        <taxon>Flavobacteriia</taxon>
        <taxon>Flavobacteriales</taxon>
        <taxon>Weeksellaceae</taxon>
        <taxon>Chryseobacterium group</taxon>
        <taxon>Kaistella</taxon>
    </lineage>
</organism>
<proteinExistence type="predicted"/>
<gene>
    <name evidence="2" type="ORF">OK344_05120</name>
</gene>
<name>A0ABT3JLF1_9FLAO</name>
<dbReference type="InterPro" id="IPR006935">
    <property type="entry name" value="Helicase/UvrB_N"/>
</dbReference>
<dbReference type="GO" id="GO:0004386">
    <property type="term" value="F:helicase activity"/>
    <property type="evidence" value="ECO:0007669"/>
    <property type="project" value="UniProtKB-KW"/>
</dbReference>